<reference evidence="2" key="1">
    <citation type="submission" date="2023-06" db="EMBL/GenBank/DDBJ databases">
        <title>Genome-scale phylogeny and comparative genomics of the fungal order Sordariales.</title>
        <authorList>
            <consortium name="Lawrence Berkeley National Laboratory"/>
            <person name="Hensen N."/>
            <person name="Bonometti L."/>
            <person name="Westerberg I."/>
            <person name="Brannstrom I.O."/>
            <person name="Guillou S."/>
            <person name="Cros-Aarteil S."/>
            <person name="Calhoun S."/>
            <person name="Haridas S."/>
            <person name="Kuo A."/>
            <person name="Mondo S."/>
            <person name="Pangilinan J."/>
            <person name="Riley R."/>
            <person name="Labutti K."/>
            <person name="Andreopoulos B."/>
            <person name="Lipzen A."/>
            <person name="Chen C."/>
            <person name="Yanf M."/>
            <person name="Daum C."/>
            <person name="Ng V."/>
            <person name="Clum A."/>
            <person name="Steindorff A."/>
            <person name="Ohm R."/>
            <person name="Martin F."/>
            <person name="Silar P."/>
            <person name="Natvig D."/>
            <person name="Lalanne C."/>
            <person name="Gautier V."/>
            <person name="Ament-Velasquez S.L."/>
            <person name="Kruys A."/>
            <person name="Hutchinson M.I."/>
            <person name="Powell A.J."/>
            <person name="Barry K."/>
            <person name="Miller A.N."/>
            <person name="Grigoriev I.V."/>
            <person name="Debuchy R."/>
            <person name="Gladieux P."/>
            <person name="Thoren M.H."/>
            <person name="Johannesson H."/>
        </authorList>
    </citation>
    <scope>NUCLEOTIDE SEQUENCE</scope>
    <source>
        <strain evidence="2">8032-3</strain>
    </source>
</reference>
<dbReference type="InterPro" id="IPR004843">
    <property type="entry name" value="Calcineurin-like_PHP"/>
</dbReference>
<proteinExistence type="predicted"/>
<dbReference type="GO" id="GO:0016787">
    <property type="term" value="F:hydrolase activity"/>
    <property type="evidence" value="ECO:0007669"/>
    <property type="project" value="InterPro"/>
</dbReference>
<sequence length="284" mass="32456">MEAFLNKIWRRLPLSPKVQILSDLHLEVGWQYSTYTFPASAPFLLLAGDIGRLVDYDGYLKFLETHVFRYEKVFLVLGNHEFYGLDYESGLNEARRLSEEPSLASTLVLLSRARWDDPSSDLTIRGSTLWSAIPESAYGAVEVKVSDYKKIKRWTVQRHNEVHAEEIAWLRNQVAQVASLDVSSKRQLLVVTHHAPCVESTSRPEHVRNPWTSFFATDLLDQGKWDGVNTWVFGHTHYSTDFLRNNTRVVANQRGYILTGSTVQRDEGKKKNAHSFDAAMAITL</sequence>
<organism evidence="2 3">
    <name type="scientific">Phialemonium atrogriseum</name>
    <dbReference type="NCBI Taxonomy" id="1093897"/>
    <lineage>
        <taxon>Eukaryota</taxon>
        <taxon>Fungi</taxon>
        <taxon>Dikarya</taxon>
        <taxon>Ascomycota</taxon>
        <taxon>Pezizomycotina</taxon>
        <taxon>Sordariomycetes</taxon>
        <taxon>Sordariomycetidae</taxon>
        <taxon>Cephalothecales</taxon>
        <taxon>Cephalothecaceae</taxon>
        <taxon>Phialemonium</taxon>
    </lineage>
</organism>
<evidence type="ECO:0000313" key="2">
    <source>
        <dbReference type="EMBL" id="KAK1767786.1"/>
    </source>
</evidence>
<dbReference type="PANTHER" id="PTHR37844:SF2">
    <property type="entry name" value="SER_THR PROTEIN PHOSPHATASE SUPERFAMILY (AFU_ORTHOLOGUE AFUA_1G14840)"/>
    <property type="match status" value="1"/>
</dbReference>
<dbReference type="SUPFAM" id="SSF56300">
    <property type="entry name" value="Metallo-dependent phosphatases"/>
    <property type="match status" value="1"/>
</dbReference>
<protein>
    <submittedName>
        <fullName evidence="2">Metallo-dependent phosphatase-like protein</fullName>
    </submittedName>
</protein>
<feature type="domain" description="Calcineurin-like phosphoesterase" evidence="1">
    <location>
        <begin position="20"/>
        <end position="238"/>
    </location>
</feature>
<evidence type="ECO:0000313" key="3">
    <source>
        <dbReference type="Proteomes" id="UP001244011"/>
    </source>
</evidence>
<evidence type="ECO:0000259" key="1">
    <source>
        <dbReference type="Pfam" id="PF00149"/>
    </source>
</evidence>
<dbReference type="Proteomes" id="UP001244011">
    <property type="component" value="Unassembled WGS sequence"/>
</dbReference>
<dbReference type="EMBL" id="MU839007">
    <property type="protein sequence ID" value="KAK1767786.1"/>
    <property type="molecule type" value="Genomic_DNA"/>
</dbReference>
<dbReference type="GeneID" id="85314640"/>
<dbReference type="AlphaFoldDB" id="A0AAJ0FGN4"/>
<comment type="caution">
    <text evidence="2">The sequence shown here is derived from an EMBL/GenBank/DDBJ whole genome shotgun (WGS) entry which is preliminary data.</text>
</comment>
<keyword evidence="3" id="KW-1185">Reference proteome</keyword>
<dbReference type="Gene3D" id="3.60.21.10">
    <property type="match status" value="1"/>
</dbReference>
<dbReference type="InterPro" id="IPR029052">
    <property type="entry name" value="Metallo-depent_PP-like"/>
</dbReference>
<dbReference type="PANTHER" id="PTHR37844">
    <property type="entry name" value="SER/THR PROTEIN PHOSPHATASE SUPERFAMILY (AFU_ORTHOLOGUE AFUA_1G14840)"/>
    <property type="match status" value="1"/>
</dbReference>
<dbReference type="Pfam" id="PF00149">
    <property type="entry name" value="Metallophos"/>
    <property type="match status" value="1"/>
</dbReference>
<accession>A0AAJ0FGN4</accession>
<name>A0AAJ0FGN4_9PEZI</name>
<dbReference type="RefSeq" id="XP_060283999.1">
    <property type="nucleotide sequence ID" value="XM_060431453.1"/>
</dbReference>
<gene>
    <name evidence="2" type="ORF">QBC33DRAFT_585820</name>
</gene>